<sequence length="206" mass="22156">MHEIRRPMRPCFTVRIAVASLAIVTMVTVSGCALVSMSDAWSRAKIDLLTFTPDSPDPSWSSDPEWPYLDATDLTAEVCGSEVDCVQAVGNEYLTLLKFGSVGAATDYAEILGTDAVQIDPLVVHFDGTELSTETREGSFTPSVVTTPAALTDSRFAARGRWFAMPVALFPASLPGAGNGPSRRKMCLVTNLSRKWLITIRGVVGV</sequence>
<keyword evidence="3" id="KW-1185">Reference proteome</keyword>
<keyword evidence="1" id="KW-1133">Transmembrane helix</keyword>
<feature type="transmembrane region" description="Helical" evidence="1">
    <location>
        <begin position="12"/>
        <end position="37"/>
    </location>
</feature>
<name>A0A7H0H9G1_9ACTN</name>
<dbReference type="PROSITE" id="PS51257">
    <property type="entry name" value="PROKAR_LIPOPROTEIN"/>
    <property type="match status" value="1"/>
</dbReference>
<proteinExistence type="predicted"/>
<organism evidence="2 3">
    <name type="scientific">Tessaracoccus defluvii</name>
    <dbReference type="NCBI Taxonomy" id="1285901"/>
    <lineage>
        <taxon>Bacteria</taxon>
        <taxon>Bacillati</taxon>
        <taxon>Actinomycetota</taxon>
        <taxon>Actinomycetes</taxon>
        <taxon>Propionibacteriales</taxon>
        <taxon>Propionibacteriaceae</taxon>
        <taxon>Tessaracoccus</taxon>
    </lineage>
</organism>
<evidence type="ECO:0000313" key="2">
    <source>
        <dbReference type="EMBL" id="QNP57177.1"/>
    </source>
</evidence>
<protein>
    <submittedName>
        <fullName evidence="2">Uncharacterized protein</fullName>
    </submittedName>
</protein>
<dbReference type="AlphaFoldDB" id="A0A7H0H9G1"/>
<evidence type="ECO:0000256" key="1">
    <source>
        <dbReference type="SAM" id="Phobius"/>
    </source>
</evidence>
<keyword evidence="1" id="KW-0812">Transmembrane</keyword>
<accession>A0A7H0H9G1</accession>
<keyword evidence="1" id="KW-0472">Membrane</keyword>
<dbReference type="Proteomes" id="UP000516117">
    <property type="component" value="Chromosome"/>
</dbReference>
<dbReference type="KEGG" id="tdf:H9L22_07865"/>
<reference evidence="2 3" key="1">
    <citation type="submission" date="2020-08" db="EMBL/GenBank/DDBJ databases">
        <title>Genome sequence of Tessaracoccus defluvii JCM 17540T.</title>
        <authorList>
            <person name="Hyun D.-W."/>
            <person name="Bae J.-W."/>
        </authorList>
    </citation>
    <scope>NUCLEOTIDE SEQUENCE [LARGE SCALE GENOMIC DNA]</scope>
    <source>
        <strain evidence="2 3">JCM 17540</strain>
    </source>
</reference>
<gene>
    <name evidence="2" type="ORF">H9L22_07865</name>
</gene>
<dbReference type="EMBL" id="CP060789">
    <property type="protein sequence ID" value="QNP57177.1"/>
    <property type="molecule type" value="Genomic_DNA"/>
</dbReference>
<evidence type="ECO:0000313" key="3">
    <source>
        <dbReference type="Proteomes" id="UP000516117"/>
    </source>
</evidence>
<dbReference type="RefSeq" id="WP_187722270.1">
    <property type="nucleotide sequence ID" value="NZ_CP060789.1"/>
</dbReference>